<evidence type="ECO:0000313" key="2">
    <source>
        <dbReference type="Proteomes" id="UP001162992"/>
    </source>
</evidence>
<name>A0ACC2CRX4_DIPCM</name>
<reference evidence="2" key="1">
    <citation type="journal article" date="2024" name="Proc. Natl. Acad. Sci. U.S.A.">
        <title>Extraordinary preservation of gene collinearity over three hundred million years revealed in homosporous lycophytes.</title>
        <authorList>
            <person name="Li C."/>
            <person name="Wickell D."/>
            <person name="Kuo L.Y."/>
            <person name="Chen X."/>
            <person name="Nie B."/>
            <person name="Liao X."/>
            <person name="Peng D."/>
            <person name="Ji J."/>
            <person name="Jenkins J."/>
            <person name="Williams M."/>
            <person name="Shu S."/>
            <person name="Plott C."/>
            <person name="Barry K."/>
            <person name="Rajasekar S."/>
            <person name="Grimwood J."/>
            <person name="Han X."/>
            <person name="Sun S."/>
            <person name="Hou Z."/>
            <person name="He W."/>
            <person name="Dai G."/>
            <person name="Sun C."/>
            <person name="Schmutz J."/>
            <person name="Leebens-Mack J.H."/>
            <person name="Li F.W."/>
            <person name="Wang L."/>
        </authorList>
    </citation>
    <scope>NUCLEOTIDE SEQUENCE [LARGE SCALE GENOMIC DNA]</scope>
    <source>
        <strain evidence="2">cv. PW_Plant_1</strain>
    </source>
</reference>
<accession>A0ACC2CRX4</accession>
<protein>
    <submittedName>
        <fullName evidence="1">Uncharacterized protein</fullName>
    </submittedName>
</protein>
<sequence length="334" mass="36610">MAVIVTCIGAALAGLLLVRIFSAKKNRVIMTLDQKHIFITGASSGIGLATAKQALLEGAFVTISARNPAKLSQAVDELVKDTNCNKEKIRLQVADVSHRESITSAVQESFKWKPIDVLICNAGVTRGGYFDEVPIEDQEMTVNTNLLGTMYPIHAALPLMKQRSYDHPSSVAIIGSVASLFMLYGNSVYTATKYALKGFAECLRLELLPYNIYVNLICPGFVKTALLDDVERKGELQDLLKKLSLYDRNRADSPESVARCTLAAVKSGAFLVSSSSIFPYLVTLSRGFLPPPSFLRTLLEAVGFFPLRLLSFMAASDIRKVILQAHESKTTRKE</sequence>
<gene>
    <name evidence="1" type="ORF">O6H91_09G091300</name>
</gene>
<proteinExistence type="predicted"/>
<dbReference type="Proteomes" id="UP001162992">
    <property type="component" value="Chromosome 9"/>
</dbReference>
<evidence type="ECO:0000313" key="1">
    <source>
        <dbReference type="EMBL" id="KAJ7544744.1"/>
    </source>
</evidence>
<dbReference type="EMBL" id="CM055100">
    <property type="protein sequence ID" value="KAJ7544744.1"/>
    <property type="molecule type" value="Genomic_DNA"/>
</dbReference>
<keyword evidence="2" id="KW-1185">Reference proteome</keyword>
<comment type="caution">
    <text evidence="1">The sequence shown here is derived from an EMBL/GenBank/DDBJ whole genome shotgun (WGS) entry which is preliminary data.</text>
</comment>
<organism evidence="1 2">
    <name type="scientific">Diphasiastrum complanatum</name>
    <name type="common">Issler's clubmoss</name>
    <name type="synonym">Lycopodium complanatum</name>
    <dbReference type="NCBI Taxonomy" id="34168"/>
    <lineage>
        <taxon>Eukaryota</taxon>
        <taxon>Viridiplantae</taxon>
        <taxon>Streptophyta</taxon>
        <taxon>Embryophyta</taxon>
        <taxon>Tracheophyta</taxon>
        <taxon>Lycopodiopsida</taxon>
        <taxon>Lycopodiales</taxon>
        <taxon>Lycopodiaceae</taxon>
        <taxon>Lycopodioideae</taxon>
        <taxon>Diphasiastrum</taxon>
    </lineage>
</organism>